<dbReference type="PANTHER" id="PTHR40661">
    <property type="match status" value="1"/>
</dbReference>
<dbReference type="GO" id="GO:0003677">
    <property type="term" value="F:DNA binding"/>
    <property type="evidence" value="ECO:0007669"/>
    <property type="project" value="UniProtKB-KW"/>
</dbReference>
<dbReference type="RefSeq" id="WP_100096990.1">
    <property type="nucleotide sequence ID" value="NZ_CP017613.1"/>
</dbReference>
<dbReference type="SMART" id="SM00530">
    <property type="entry name" value="HTH_XRE"/>
    <property type="match status" value="1"/>
</dbReference>
<evidence type="ECO:0000313" key="5">
    <source>
        <dbReference type="EMBL" id="ATW34471.1"/>
    </source>
</evidence>
<keyword evidence="3" id="KW-0804">Transcription</keyword>
<protein>
    <submittedName>
        <fullName evidence="5">XRE family transcriptional regulator</fullName>
    </submittedName>
</protein>
<dbReference type="InterPro" id="IPR036286">
    <property type="entry name" value="LexA/Signal_pep-like_sf"/>
</dbReference>
<keyword evidence="2" id="KW-0238">DNA-binding</keyword>
<dbReference type="Proteomes" id="UP000229055">
    <property type="component" value="Chromosome"/>
</dbReference>
<dbReference type="Gene3D" id="1.10.260.40">
    <property type="entry name" value="lambda repressor-like DNA-binding domains"/>
    <property type="match status" value="1"/>
</dbReference>
<dbReference type="CDD" id="cd06529">
    <property type="entry name" value="S24_LexA-like"/>
    <property type="match status" value="1"/>
</dbReference>
<sequence>MKIGERIKERRKNLGLTQKQVAKEAAITASAVTQWELGSTKPSGENLYALCRVLKCQPDWLLYGKDDPKSEVNLKRAAEKIESWYNTSELRDDEVELPFFTEVEPSDGSKIYAVKENHGAKLKFKRSRLKKCGVAPNDAACVNISGTSMWPVLPDGAIVAIDTASTSVKDGKMYALEYGGMLRVKLVYHIPFGGLRLRSFNRDEYPDEVYDSEDVKNIHVIGRVFWYSVLI</sequence>
<reference evidence="6" key="1">
    <citation type="submission" date="2016-10" db="EMBL/GenBank/DDBJ databases">
        <authorList>
            <person name="Chevignon G."/>
        </authorList>
    </citation>
    <scope>NUCLEOTIDE SEQUENCE [LARGE SCALE GENOMIC DNA]</scope>
    <source>
        <strain evidence="6">ZA17</strain>
    </source>
</reference>
<accession>A0A2D3TG40</accession>
<evidence type="ECO:0000313" key="6">
    <source>
        <dbReference type="Proteomes" id="UP000229055"/>
    </source>
</evidence>
<dbReference type="Pfam" id="PF00717">
    <property type="entry name" value="Peptidase_S24"/>
    <property type="match status" value="1"/>
</dbReference>
<gene>
    <name evidence="5" type="ORF">BJP43_09630</name>
</gene>
<evidence type="ECO:0000259" key="4">
    <source>
        <dbReference type="PROSITE" id="PS50943"/>
    </source>
</evidence>
<dbReference type="InterPro" id="IPR015927">
    <property type="entry name" value="Peptidase_S24_S26A/B/C"/>
</dbReference>
<dbReference type="PROSITE" id="PS50943">
    <property type="entry name" value="HTH_CROC1"/>
    <property type="match status" value="1"/>
</dbReference>
<evidence type="ECO:0000256" key="1">
    <source>
        <dbReference type="ARBA" id="ARBA00023015"/>
    </source>
</evidence>
<dbReference type="SUPFAM" id="SSF47413">
    <property type="entry name" value="lambda repressor-like DNA-binding domains"/>
    <property type="match status" value="1"/>
</dbReference>
<dbReference type="SUPFAM" id="SSF51306">
    <property type="entry name" value="LexA/Signal peptidase"/>
    <property type="match status" value="1"/>
</dbReference>
<dbReference type="InterPro" id="IPR001387">
    <property type="entry name" value="Cro/C1-type_HTH"/>
</dbReference>
<dbReference type="PANTHER" id="PTHR40661:SF2">
    <property type="entry name" value="HTH-TYPE TRANSCRIPTIONAL REGULATOR PRTR"/>
    <property type="match status" value="1"/>
</dbReference>
<organism evidence="5 6">
    <name type="scientific">Candidatus Williamhamiltonella defendens</name>
    <dbReference type="NCBI Taxonomy" id="138072"/>
    <lineage>
        <taxon>Bacteria</taxon>
        <taxon>Pseudomonadati</taxon>
        <taxon>Pseudomonadota</taxon>
        <taxon>Gammaproteobacteria</taxon>
        <taxon>Enterobacterales</taxon>
        <taxon>Enterobacteriaceae</taxon>
        <taxon>aphid secondary symbionts</taxon>
        <taxon>Candidatus Williamhamiltonella</taxon>
    </lineage>
</organism>
<dbReference type="Gene3D" id="2.10.109.10">
    <property type="entry name" value="Umud Fragment, subunit A"/>
    <property type="match status" value="1"/>
</dbReference>
<reference evidence="6" key="2">
    <citation type="submission" date="2017-11" db="EMBL/GenBank/DDBJ databases">
        <title>PacBio sequencing of new strain of the secondary endosymbiont Candidatus Hamiltonella defensa.</title>
        <authorList>
            <person name="Strand M.R."/>
            <person name="Oliver K."/>
        </authorList>
    </citation>
    <scope>NUCLEOTIDE SEQUENCE [LARGE SCALE GENOMIC DNA]</scope>
    <source>
        <strain evidence="6">ZA17</strain>
    </source>
</reference>
<dbReference type="InterPro" id="IPR010982">
    <property type="entry name" value="Lambda_DNA-bd_dom_sf"/>
</dbReference>
<evidence type="ECO:0000256" key="2">
    <source>
        <dbReference type="ARBA" id="ARBA00023125"/>
    </source>
</evidence>
<dbReference type="CDD" id="cd00093">
    <property type="entry name" value="HTH_XRE"/>
    <property type="match status" value="1"/>
</dbReference>
<keyword evidence="1" id="KW-0805">Transcription regulation</keyword>
<evidence type="ECO:0000256" key="3">
    <source>
        <dbReference type="ARBA" id="ARBA00023163"/>
    </source>
</evidence>
<proteinExistence type="predicted"/>
<dbReference type="Pfam" id="PF01381">
    <property type="entry name" value="HTH_3"/>
    <property type="match status" value="1"/>
</dbReference>
<feature type="domain" description="HTH cro/C1-type" evidence="4">
    <location>
        <begin position="7"/>
        <end position="61"/>
    </location>
</feature>
<dbReference type="InterPro" id="IPR039418">
    <property type="entry name" value="LexA-like"/>
</dbReference>
<name>A0A2D3TG40_9ENTR</name>
<dbReference type="EMBL" id="CP017613">
    <property type="protein sequence ID" value="ATW34471.1"/>
    <property type="molecule type" value="Genomic_DNA"/>
</dbReference>
<dbReference type="AlphaFoldDB" id="A0A2D3TG40"/>